<keyword evidence="5" id="KW-1185">Reference proteome</keyword>
<keyword evidence="2" id="KW-1133">Transmembrane helix</keyword>
<dbReference type="Proteomes" id="UP001597018">
    <property type="component" value="Unassembled WGS sequence"/>
</dbReference>
<feature type="transmembrane region" description="Helical" evidence="2">
    <location>
        <begin position="98"/>
        <end position="115"/>
    </location>
</feature>
<dbReference type="Gene3D" id="1.20.120.1220">
    <property type="match status" value="1"/>
</dbReference>
<comment type="caution">
    <text evidence="4">The sequence shown here is derived from an EMBL/GenBank/DDBJ whole genome shotgun (WGS) entry which is preliminary data.</text>
</comment>
<dbReference type="PANTHER" id="PTHR30487">
    <property type="entry name" value="TYPE 4 PREPILIN-LIKE PROTEINS LEADER PEPTIDE-PROCESSING ENZYME"/>
    <property type="match status" value="1"/>
</dbReference>
<keyword evidence="2" id="KW-0812">Transmembrane</keyword>
<dbReference type="InterPro" id="IPR050882">
    <property type="entry name" value="Prepilin_peptidase/N-MTase"/>
</dbReference>
<feature type="transmembrane region" description="Helical" evidence="2">
    <location>
        <begin position="20"/>
        <end position="37"/>
    </location>
</feature>
<dbReference type="InterPro" id="IPR000045">
    <property type="entry name" value="Prepilin_IV_endopep_pep"/>
</dbReference>
<accession>A0ABW3FZ83</accession>
<dbReference type="GO" id="GO:0004190">
    <property type="term" value="F:aspartic-type endopeptidase activity"/>
    <property type="evidence" value="ECO:0007669"/>
    <property type="project" value="UniProtKB-EC"/>
</dbReference>
<keyword evidence="4" id="KW-0378">Hydrolase</keyword>
<feature type="domain" description="Prepilin type IV endopeptidase peptidase" evidence="3">
    <location>
        <begin position="52"/>
        <end position="144"/>
    </location>
</feature>
<reference evidence="5" key="1">
    <citation type="journal article" date="2019" name="Int. J. Syst. Evol. Microbiol.">
        <title>The Global Catalogue of Microorganisms (GCM) 10K type strain sequencing project: providing services to taxonomists for standard genome sequencing and annotation.</title>
        <authorList>
            <consortium name="The Broad Institute Genomics Platform"/>
            <consortium name="The Broad Institute Genome Sequencing Center for Infectious Disease"/>
            <person name="Wu L."/>
            <person name="Ma J."/>
        </authorList>
    </citation>
    <scope>NUCLEOTIDE SEQUENCE [LARGE SCALE GENOMIC DNA]</scope>
    <source>
        <strain evidence="5">CCUG 56401</strain>
    </source>
</reference>
<comment type="similarity">
    <text evidence="1">Belongs to the peptidase A24 family.</text>
</comment>
<dbReference type="Pfam" id="PF01478">
    <property type="entry name" value="Peptidase_A24"/>
    <property type="match status" value="1"/>
</dbReference>
<organism evidence="4 5">
    <name type="scientific">Saccharopolyspora rosea</name>
    <dbReference type="NCBI Taxonomy" id="524884"/>
    <lineage>
        <taxon>Bacteria</taxon>
        <taxon>Bacillati</taxon>
        <taxon>Actinomycetota</taxon>
        <taxon>Actinomycetes</taxon>
        <taxon>Pseudonocardiales</taxon>
        <taxon>Pseudonocardiaceae</taxon>
        <taxon>Saccharopolyspora</taxon>
    </lineage>
</organism>
<evidence type="ECO:0000256" key="1">
    <source>
        <dbReference type="ARBA" id="ARBA00005801"/>
    </source>
</evidence>
<name>A0ABW3FZ83_9PSEU</name>
<evidence type="ECO:0000256" key="2">
    <source>
        <dbReference type="SAM" id="Phobius"/>
    </source>
</evidence>
<feature type="transmembrane region" description="Helical" evidence="2">
    <location>
        <begin position="172"/>
        <end position="191"/>
    </location>
</feature>
<protein>
    <submittedName>
        <fullName evidence="4">Prepilin peptidase</fullName>
        <ecNumber evidence="4">3.4.23.43</ecNumber>
    </submittedName>
</protein>
<feature type="transmembrane region" description="Helical" evidence="2">
    <location>
        <begin position="135"/>
        <end position="160"/>
    </location>
</feature>
<feature type="transmembrane region" description="Helical" evidence="2">
    <location>
        <begin position="72"/>
        <end position="91"/>
    </location>
</feature>
<keyword evidence="2" id="KW-0472">Membrane</keyword>
<dbReference type="EMBL" id="JBHTIW010000030">
    <property type="protein sequence ID" value="MFD0923224.1"/>
    <property type="molecule type" value="Genomic_DNA"/>
</dbReference>
<dbReference type="PANTHER" id="PTHR30487:SF0">
    <property type="entry name" value="PREPILIN LEADER PEPTIDASE_N-METHYLTRANSFERASE-RELATED"/>
    <property type="match status" value="1"/>
</dbReference>
<evidence type="ECO:0000313" key="4">
    <source>
        <dbReference type="EMBL" id="MFD0923224.1"/>
    </source>
</evidence>
<gene>
    <name evidence="4" type="ORF">ACFQ16_26065</name>
</gene>
<evidence type="ECO:0000313" key="5">
    <source>
        <dbReference type="Proteomes" id="UP001597018"/>
    </source>
</evidence>
<evidence type="ECO:0000259" key="3">
    <source>
        <dbReference type="Pfam" id="PF01478"/>
    </source>
</evidence>
<dbReference type="EC" id="3.4.23.43" evidence="4"/>
<dbReference type="RefSeq" id="WP_345601287.1">
    <property type="nucleotide sequence ID" value="NZ_BAABLT010000032.1"/>
</dbReference>
<proteinExistence type="inferred from homology"/>
<sequence length="197" mass="20000">MASALVGFVGSEPARRRPGRLVGMAVTSVVAAAVLCWRHPAAPDVVVSVGFLAAAVPLAWEDARHRRLPNRLMLVLYATVALSLIAAGSLAPDPALRAVLGALGALVFFAAVYLAQPDGLGGGDVKLAGPLGAVLAWHGWPCWVGGLLLGWSAAALGHLVVRASGRRNPLPFGPFLFAAAVVAMVVAHPGVSGLGTG</sequence>